<organism evidence="2 3">
    <name type="scientific">Paraburkholderia franconis</name>
    <dbReference type="NCBI Taxonomy" id="2654983"/>
    <lineage>
        <taxon>Bacteria</taxon>
        <taxon>Pseudomonadati</taxon>
        <taxon>Pseudomonadota</taxon>
        <taxon>Betaproteobacteria</taxon>
        <taxon>Burkholderiales</taxon>
        <taxon>Burkholderiaceae</taxon>
        <taxon>Paraburkholderia</taxon>
    </lineage>
</organism>
<dbReference type="Pfam" id="PF04069">
    <property type="entry name" value="OpuAC"/>
    <property type="match status" value="1"/>
</dbReference>
<reference evidence="2 3" key="1">
    <citation type="submission" date="2019-10" db="EMBL/GenBank/DDBJ databases">
        <title>Paraburkholderia sp. isolated from nodules of Mimosa pudica from Brazilian Atlantic Forest soils.</title>
        <authorList>
            <person name="Paulitsch F."/>
            <person name="Hungria M."/>
            <person name="Dall'Agnol R."/>
        </authorList>
    </citation>
    <scope>NUCLEOTIDE SEQUENCE [LARGE SCALE GENOMIC DNA]</scope>
    <source>
        <strain evidence="2 3">CNPSo 3157</strain>
    </source>
</reference>
<evidence type="ECO:0000259" key="1">
    <source>
        <dbReference type="Pfam" id="PF04069"/>
    </source>
</evidence>
<dbReference type="GO" id="GO:0043190">
    <property type="term" value="C:ATP-binding cassette (ABC) transporter complex"/>
    <property type="evidence" value="ECO:0007669"/>
    <property type="project" value="InterPro"/>
</dbReference>
<accession>A0A7X1THN2</accession>
<dbReference type="Proteomes" id="UP000484381">
    <property type="component" value="Unassembled WGS sequence"/>
</dbReference>
<proteinExistence type="predicted"/>
<dbReference type="InterPro" id="IPR007210">
    <property type="entry name" value="ABC_Gly_betaine_transp_sub-bd"/>
</dbReference>
<evidence type="ECO:0000313" key="2">
    <source>
        <dbReference type="EMBL" id="MPW19752.1"/>
    </source>
</evidence>
<sequence>MTDAYRGSSGNYLGTEMKLKFLGALVAVGVFWTSSQAYAAGCGNVTIASMNWQSAELEAAIDKVILQDGYGCSVNSVVGDTVPTITSMVDKGKPDIVPEGAIDLLPAVAKQGIDSKKIILAGNVIQEGAVYGWYIPKYVADAHPEIKTIPDALKHPELFPDPENPGKGAIYNGPQGWGVTVNTAQLYKAFGAEQKGFRLVDTGSAAGLDGSLVKAYERKQGWLGVYWAPTSLLGKYKMVRLSEGVPVDLAEWKRCTTVASCPDPKPTGWPGSRLLTLVSKPFADKASPDVMKYLNTRTFTTADVQQVMAWMTDNQATGEDAAKHFLKEKPQIWTKWVTPAAAEKIKASL</sequence>
<dbReference type="AlphaFoldDB" id="A0A7X1THN2"/>
<gene>
    <name evidence="2" type="ORF">GCT13_23360</name>
</gene>
<dbReference type="SUPFAM" id="SSF53850">
    <property type="entry name" value="Periplasmic binding protein-like II"/>
    <property type="match status" value="1"/>
</dbReference>
<evidence type="ECO:0000313" key="3">
    <source>
        <dbReference type="Proteomes" id="UP000484381"/>
    </source>
</evidence>
<dbReference type="EMBL" id="WHNP01000022">
    <property type="protein sequence ID" value="MPW19752.1"/>
    <property type="molecule type" value="Genomic_DNA"/>
</dbReference>
<dbReference type="Gene3D" id="3.40.190.100">
    <property type="entry name" value="Glycine betaine-binding periplasmic protein, domain 2"/>
    <property type="match status" value="1"/>
</dbReference>
<feature type="domain" description="ABC-type glycine betaine transport system substrate-binding" evidence="1">
    <location>
        <begin position="44"/>
        <end position="328"/>
    </location>
</feature>
<comment type="caution">
    <text evidence="2">The sequence shown here is derived from an EMBL/GenBank/DDBJ whole genome shotgun (WGS) entry which is preliminary data.</text>
</comment>
<dbReference type="Gene3D" id="3.40.190.10">
    <property type="entry name" value="Periplasmic binding protein-like II"/>
    <property type="match status" value="1"/>
</dbReference>
<name>A0A7X1THN2_9BURK</name>
<protein>
    <submittedName>
        <fullName evidence="2">ABC transporter substrate-binding protein</fullName>
    </submittedName>
</protein>
<keyword evidence="3" id="KW-1185">Reference proteome</keyword>
<dbReference type="GO" id="GO:0022857">
    <property type="term" value="F:transmembrane transporter activity"/>
    <property type="evidence" value="ECO:0007669"/>
    <property type="project" value="InterPro"/>
</dbReference>